<evidence type="ECO:0000256" key="2">
    <source>
        <dbReference type="ARBA" id="ARBA00022448"/>
    </source>
</evidence>
<dbReference type="InterPro" id="IPR003439">
    <property type="entry name" value="ABC_transporter-like_ATP-bd"/>
</dbReference>
<organism evidence="6 7">
    <name type="scientific">Metabacillus litoralis</name>
    <dbReference type="NCBI Taxonomy" id="152268"/>
    <lineage>
        <taxon>Bacteria</taxon>
        <taxon>Bacillati</taxon>
        <taxon>Bacillota</taxon>
        <taxon>Bacilli</taxon>
        <taxon>Bacillales</taxon>
        <taxon>Bacillaceae</taxon>
        <taxon>Metabacillus</taxon>
    </lineage>
</organism>
<keyword evidence="3" id="KW-0547">Nucleotide-binding</keyword>
<dbReference type="SMART" id="SM00382">
    <property type="entry name" value="AAA"/>
    <property type="match status" value="1"/>
</dbReference>
<dbReference type="Gene3D" id="3.40.50.300">
    <property type="entry name" value="P-loop containing nucleotide triphosphate hydrolases"/>
    <property type="match status" value="1"/>
</dbReference>
<proteinExistence type="inferred from homology"/>
<dbReference type="GO" id="GO:0016887">
    <property type="term" value="F:ATP hydrolysis activity"/>
    <property type="evidence" value="ECO:0007669"/>
    <property type="project" value="InterPro"/>
</dbReference>
<dbReference type="AlphaFoldDB" id="A0A5C6W861"/>
<reference evidence="6 7" key="1">
    <citation type="journal article" date="2005" name="Int. J. Syst. Evol. Microbiol.">
        <title>Bacillus litoralis sp. nov., isolated from a tidal flat of the Yellow Sea in Korea.</title>
        <authorList>
            <person name="Yoon J.H."/>
            <person name="Oh T.K."/>
        </authorList>
    </citation>
    <scope>NUCLEOTIDE SEQUENCE [LARGE SCALE GENOMIC DNA]</scope>
    <source>
        <strain evidence="6 7">SW-211</strain>
    </source>
</reference>
<dbReference type="EMBL" id="VOQF01000001">
    <property type="protein sequence ID" value="TXC92650.1"/>
    <property type="molecule type" value="Genomic_DNA"/>
</dbReference>
<comment type="caution">
    <text evidence="6">The sequence shown here is derived from an EMBL/GenBank/DDBJ whole genome shotgun (WGS) entry which is preliminary data.</text>
</comment>
<dbReference type="InterPro" id="IPR003593">
    <property type="entry name" value="AAA+_ATPase"/>
</dbReference>
<evidence type="ECO:0000256" key="1">
    <source>
        <dbReference type="ARBA" id="ARBA00005417"/>
    </source>
</evidence>
<keyword evidence="4 6" id="KW-0067">ATP-binding</keyword>
<keyword evidence="7" id="KW-1185">Reference proteome</keyword>
<dbReference type="Pfam" id="PF00005">
    <property type="entry name" value="ABC_tran"/>
    <property type="match status" value="1"/>
</dbReference>
<accession>A0A5C6W861</accession>
<dbReference type="CDD" id="cd03230">
    <property type="entry name" value="ABC_DR_subfamily_A"/>
    <property type="match status" value="1"/>
</dbReference>
<protein>
    <submittedName>
        <fullName evidence="6">ABC transporter ATP-binding protein</fullName>
    </submittedName>
</protein>
<feature type="domain" description="ABC transporter" evidence="5">
    <location>
        <begin position="6"/>
        <end position="227"/>
    </location>
</feature>
<evidence type="ECO:0000313" key="6">
    <source>
        <dbReference type="EMBL" id="TXC92650.1"/>
    </source>
</evidence>
<name>A0A5C6W861_9BACI</name>
<dbReference type="PROSITE" id="PS50893">
    <property type="entry name" value="ABC_TRANSPORTER_2"/>
    <property type="match status" value="1"/>
</dbReference>
<evidence type="ECO:0000313" key="7">
    <source>
        <dbReference type="Proteomes" id="UP000321363"/>
    </source>
</evidence>
<comment type="similarity">
    <text evidence="1">Belongs to the ABC transporter superfamily.</text>
</comment>
<dbReference type="InterPro" id="IPR050763">
    <property type="entry name" value="ABC_transporter_ATP-binding"/>
</dbReference>
<evidence type="ECO:0000256" key="3">
    <source>
        <dbReference type="ARBA" id="ARBA00022741"/>
    </source>
</evidence>
<sequence>MRKTIVKAINLHKSFGQRIVVKDLSLEINEGEIFAVIGPNGAGKSTTIDILLGLKKQDKGEVTFWRSNIQEHIGVQFQTTPFFEGLTTEDNLRLFASFYKKKLKKEHSKKLLHICGLAEVGATQATMLSGGQQKKLAIAIAIVHNPSFLILDEPTAALDPRSRREIHDVMHSLKQNGTTILFTSHDMSEVEKIADRLIMIDDGKVVLEGKPDELCRTNYVNNLEDLYLDLTKECV</sequence>
<gene>
    <name evidence="6" type="ORF">FS935_00090</name>
</gene>
<dbReference type="Proteomes" id="UP000321363">
    <property type="component" value="Unassembled WGS sequence"/>
</dbReference>
<dbReference type="InterPro" id="IPR017871">
    <property type="entry name" value="ABC_transporter-like_CS"/>
</dbReference>
<dbReference type="SUPFAM" id="SSF52540">
    <property type="entry name" value="P-loop containing nucleoside triphosphate hydrolases"/>
    <property type="match status" value="1"/>
</dbReference>
<evidence type="ECO:0000256" key="4">
    <source>
        <dbReference type="ARBA" id="ARBA00022840"/>
    </source>
</evidence>
<evidence type="ECO:0000259" key="5">
    <source>
        <dbReference type="PROSITE" id="PS50893"/>
    </source>
</evidence>
<dbReference type="PROSITE" id="PS00211">
    <property type="entry name" value="ABC_TRANSPORTER_1"/>
    <property type="match status" value="1"/>
</dbReference>
<dbReference type="OrthoDB" id="9804819at2"/>
<dbReference type="RefSeq" id="WP_146945510.1">
    <property type="nucleotide sequence ID" value="NZ_VOQF01000001.1"/>
</dbReference>
<dbReference type="GO" id="GO:0005524">
    <property type="term" value="F:ATP binding"/>
    <property type="evidence" value="ECO:0007669"/>
    <property type="project" value="UniProtKB-KW"/>
</dbReference>
<keyword evidence="2" id="KW-0813">Transport</keyword>
<dbReference type="PANTHER" id="PTHR42711:SF5">
    <property type="entry name" value="ABC TRANSPORTER ATP-BINDING PROTEIN NATA"/>
    <property type="match status" value="1"/>
</dbReference>
<dbReference type="InterPro" id="IPR027417">
    <property type="entry name" value="P-loop_NTPase"/>
</dbReference>
<dbReference type="PANTHER" id="PTHR42711">
    <property type="entry name" value="ABC TRANSPORTER ATP-BINDING PROTEIN"/>
    <property type="match status" value="1"/>
</dbReference>